<dbReference type="InterPro" id="IPR058240">
    <property type="entry name" value="rSAM_sf"/>
</dbReference>
<comment type="cofactor">
    <cofactor evidence="1">
        <name>[4Fe-4S] cluster</name>
        <dbReference type="ChEBI" id="CHEBI:49883"/>
    </cofactor>
</comment>
<dbReference type="Proteomes" id="UP000070456">
    <property type="component" value="Unassembled WGS sequence"/>
</dbReference>
<dbReference type="PROSITE" id="PS51918">
    <property type="entry name" value="RADICAL_SAM"/>
    <property type="match status" value="1"/>
</dbReference>
<comment type="caution">
    <text evidence="8">The sequence shown here is derived from an EMBL/GenBank/DDBJ whole genome shotgun (WGS) entry which is preliminary data.</text>
</comment>
<keyword evidence="8" id="KW-0456">Lyase</keyword>
<dbReference type="PANTHER" id="PTHR43583">
    <property type="entry name" value="2-IMINOACETATE SYNTHASE"/>
    <property type="match status" value="1"/>
</dbReference>
<dbReference type="SFLD" id="SFLDG01081">
    <property type="entry name" value="cleavage_of_the_Ca-Cb_bond_in"/>
    <property type="match status" value="1"/>
</dbReference>
<evidence type="ECO:0000313" key="9">
    <source>
        <dbReference type="Proteomes" id="UP000070456"/>
    </source>
</evidence>
<protein>
    <submittedName>
        <fullName evidence="8">2-iminoacetate synthase</fullName>
        <ecNumber evidence="8">4.1.99.19</ecNumber>
    </submittedName>
</protein>
<evidence type="ECO:0000313" key="8">
    <source>
        <dbReference type="EMBL" id="KXG78624.1"/>
    </source>
</evidence>
<dbReference type="SFLD" id="SFLDF00301">
    <property type="entry name" value="2-iminoacetate_synthase_(ThiH)"/>
    <property type="match status" value="1"/>
</dbReference>
<dbReference type="NCBIfam" id="TIGR02351">
    <property type="entry name" value="thiH"/>
    <property type="match status" value="1"/>
</dbReference>
<dbReference type="SFLD" id="SFLDS00029">
    <property type="entry name" value="Radical_SAM"/>
    <property type="match status" value="1"/>
</dbReference>
<dbReference type="InterPro" id="IPR034428">
    <property type="entry name" value="ThiH/NoCL/HydG-like"/>
</dbReference>
<reference evidence="8 9" key="1">
    <citation type="submission" date="2015-12" db="EMBL/GenBank/DDBJ databases">
        <title>Draft genome sequence of the thermoanaerobe Thermotalea metallivorans, an isolate from the runoff channel of the Great Artesian Basin, Australia.</title>
        <authorList>
            <person name="Patel B.K."/>
        </authorList>
    </citation>
    <scope>NUCLEOTIDE SEQUENCE [LARGE SCALE GENOMIC DNA]</scope>
    <source>
        <strain evidence="8 9">B2-1</strain>
    </source>
</reference>
<evidence type="ECO:0000256" key="5">
    <source>
        <dbReference type="ARBA" id="ARBA00023004"/>
    </source>
</evidence>
<sequence>MSFYQRYADYKDFDFLGFFEDITDHDVLQVLGKEKRNEKDFLILLSPQAGKYLEAMAQKAHRLTVQHFGKVILLYTPLYLADYCVNRCAYCSFNVVNSFPRKRLSMEELEREAQAIARTELKHILILTGESRHHTPVEYIRDCVRILKKYFSSIAIEIYPLKREEYRQLVDEGVDGLTIYQEVYNEKVYDEVHISGPKKNYRYRLDAPERGCQAGMRSVNIGTLLGLDDWRREAFFMGLHAAYLQNQYLDVEIGVSLPRIRPHIGSFQPKSPVGDRDLVQIMLAVRLFLPRVGIAISTREQADLRDHLLPLGVTRMSAGVSTAVGGHTDKAAGSSQFDISDHRSVEEMKVMLKKKGYQPIFKDWDRI</sequence>
<proteinExistence type="predicted"/>
<dbReference type="Pfam" id="PF04055">
    <property type="entry name" value="Radical_SAM"/>
    <property type="match status" value="1"/>
</dbReference>
<evidence type="ECO:0000256" key="2">
    <source>
        <dbReference type="ARBA" id="ARBA00022485"/>
    </source>
</evidence>
<dbReference type="AlphaFoldDB" id="A0A140LDJ9"/>
<dbReference type="Pfam" id="PF06968">
    <property type="entry name" value="BATS"/>
    <property type="match status" value="1"/>
</dbReference>
<dbReference type="InterPro" id="IPR012726">
    <property type="entry name" value="ThiH"/>
</dbReference>
<dbReference type="RefSeq" id="WP_068554105.1">
    <property type="nucleotide sequence ID" value="NZ_LOEE01000004.1"/>
</dbReference>
<dbReference type="GO" id="GO:0005506">
    <property type="term" value="F:iron ion binding"/>
    <property type="evidence" value="ECO:0007669"/>
    <property type="project" value="InterPro"/>
</dbReference>
<dbReference type="OrthoDB" id="9801120at2"/>
<keyword evidence="6" id="KW-0411">Iron-sulfur</keyword>
<keyword evidence="5" id="KW-0408">Iron</keyword>
<feature type="domain" description="Radical SAM core" evidence="7">
    <location>
        <begin position="67"/>
        <end position="305"/>
    </location>
</feature>
<dbReference type="CDD" id="cd01335">
    <property type="entry name" value="Radical_SAM"/>
    <property type="match status" value="1"/>
</dbReference>
<dbReference type="SFLD" id="SFLDG01060">
    <property type="entry name" value="BATS_domain_containing"/>
    <property type="match status" value="1"/>
</dbReference>
<evidence type="ECO:0000256" key="1">
    <source>
        <dbReference type="ARBA" id="ARBA00001966"/>
    </source>
</evidence>
<evidence type="ECO:0000259" key="7">
    <source>
        <dbReference type="PROSITE" id="PS51918"/>
    </source>
</evidence>
<keyword evidence="2" id="KW-0004">4Fe-4S</keyword>
<dbReference type="STRING" id="520762.AN619_01500"/>
<keyword evidence="9" id="KW-1185">Reference proteome</keyword>
<evidence type="ECO:0000256" key="4">
    <source>
        <dbReference type="ARBA" id="ARBA00022723"/>
    </source>
</evidence>
<dbReference type="InterPro" id="IPR013785">
    <property type="entry name" value="Aldolase_TIM"/>
</dbReference>
<dbReference type="InterPro" id="IPR007197">
    <property type="entry name" value="rSAM"/>
</dbReference>
<dbReference type="SUPFAM" id="SSF102114">
    <property type="entry name" value="Radical SAM enzymes"/>
    <property type="match status" value="1"/>
</dbReference>
<dbReference type="PATRIC" id="fig|520762.4.peg.176"/>
<dbReference type="EMBL" id="LOEE01000004">
    <property type="protein sequence ID" value="KXG78624.1"/>
    <property type="molecule type" value="Genomic_DNA"/>
</dbReference>
<dbReference type="EC" id="4.1.99.19" evidence="8"/>
<keyword evidence="4" id="KW-0479">Metal-binding</keyword>
<gene>
    <name evidence="8" type="primary">thiH_1</name>
    <name evidence="8" type="ORF">AN619_01500</name>
</gene>
<dbReference type="Gene3D" id="3.20.20.70">
    <property type="entry name" value="Aldolase class I"/>
    <property type="match status" value="1"/>
</dbReference>
<dbReference type="InterPro" id="IPR010722">
    <property type="entry name" value="BATS_dom"/>
</dbReference>
<dbReference type="GO" id="GO:0051539">
    <property type="term" value="F:4 iron, 4 sulfur cluster binding"/>
    <property type="evidence" value="ECO:0007669"/>
    <property type="project" value="UniProtKB-KW"/>
</dbReference>
<keyword evidence="3" id="KW-0949">S-adenosyl-L-methionine</keyword>
<accession>A0A140LDJ9</accession>
<dbReference type="PANTHER" id="PTHR43583:SF1">
    <property type="entry name" value="2-IMINOACETATE SYNTHASE"/>
    <property type="match status" value="1"/>
</dbReference>
<dbReference type="GO" id="GO:0036355">
    <property type="term" value="F:2-iminoacetate synthase activity"/>
    <property type="evidence" value="ECO:0007669"/>
    <property type="project" value="UniProtKB-EC"/>
</dbReference>
<dbReference type="SMART" id="SM00876">
    <property type="entry name" value="BATS"/>
    <property type="match status" value="1"/>
</dbReference>
<evidence type="ECO:0000256" key="6">
    <source>
        <dbReference type="ARBA" id="ARBA00023014"/>
    </source>
</evidence>
<name>A0A140LDJ9_9FIRM</name>
<organism evidence="8 9">
    <name type="scientific">Thermotalea metallivorans</name>
    <dbReference type="NCBI Taxonomy" id="520762"/>
    <lineage>
        <taxon>Bacteria</taxon>
        <taxon>Bacillati</taxon>
        <taxon>Bacillota</taxon>
        <taxon>Clostridia</taxon>
        <taxon>Peptostreptococcales</taxon>
        <taxon>Thermotaleaceae</taxon>
        <taxon>Thermotalea</taxon>
    </lineage>
</organism>
<evidence type="ECO:0000256" key="3">
    <source>
        <dbReference type="ARBA" id="ARBA00022691"/>
    </source>
</evidence>